<dbReference type="eggNOG" id="KOG3569">
    <property type="taxonomic scope" value="Eukaryota"/>
</dbReference>
<feature type="region of interest" description="Disordered" evidence="2">
    <location>
        <begin position="506"/>
        <end position="540"/>
    </location>
</feature>
<gene>
    <name evidence="4" type="primary">DENND2A</name>
</gene>
<dbReference type="EMBL" id="AAPE02029149">
    <property type="status" value="NOT_ANNOTATED_CDS"/>
    <property type="molecule type" value="Genomic_DNA"/>
</dbReference>
<dbReference type="GeneTree" id="ENSGT00950000182931"/>
<evidence type="ECO:0000259" key="3">
    <source>
        <dbReference type="PROSITE" id="PS50211"/>
    </source>
</evidence>
<dbReference type="PANTHER" id="PTHR15288">
    <property type="entry name" value="DENN DOMAIN-CONTAINING PROTEIN 2"/>
    <property type="match status" value="1"/>
</dbReference>
<keyword evidence="5" id="KW-1185">Reference proteome</keyword>
<dbReference type="FunCoup" id="G1P662">
    <property type="interactions" value="355"/>
</dbReference>
<dbReference type="InterPro" id="IPR005113">
    <property type="entry name" value="uDENN_dom"/>
</dbReference>
<feature type="compositionally biased region" description="Pro residues" evidence="2">
    <location>
        <begin position="305"/>
        <end position="323"/>
    </location>
</feature>
<evidence type="ECO:0000313" key="5">
    <source>
        <dbReference type="Proteomes" id="UP000001074"/>
    </source>
</evidence>
<dbReference type="Proteomes" id="UP000001074">
    <property type="component" value="Unassembled WGS sequence"/>
</dbReference>
<dbReference type="FunFam" id="3.30.450.200:FF:000001">
    <property type="entry name" value="DENN domain-containing protein 2A isoform X1"/>
    <property type="match status" value="1"/>
</dbReference>
<dbReference type="Pfam" id="PF03456">
    <property type="entry name" value="uDENN"/>
    <property type="match status" value="1"/>
</dbReference>
<evidence type="ECO:0000256" key="2">
    <source>
        <dbReference type="SAM" id="MobiDB-lite"/>
    </source>
</evidence>
<dbReference type="Pfam" id="PF02141">
    <property type="entry name" value="DENN"/>
    <property type="match status" value="1"/>
</dbReference>
<feature type="compositionally biased region" description="Polar residues" evidence="2">
    <location>
        <begin position="511"/>
        <end position="521"/>
    </location>
</feature>
<dbReference type="FunFam" id="3.40.50.11500:FF:000004">
    <property type="entry name" value="DENN domain-containing protein 2C isoform X1"/>
    <property type="match status" value="1"/>
</dbReference>
<name>G1P662_MYOLU</name>
<feature type="region of interest" description="Disordered" evidence="2">
    <location>
        <begin position="885"/>
        <end position="905"/>
    </location>
</feature>
<feature type="compositionally biased region" description="Basic and acidic residues" evidence="2">
    <location>
        <begin position="281"/>
        <end position="291"/>
    </location>
</feature>
<feature type="region of interest" description="Disordered" evidence="2">
    <location>
        <begin position="265"/>
        <end position="342"/>
    </location>
</feature>
<dbReference type="PANTHER" id="PTHR15288:SF3">
    <property type="entry name" value="DENN DOMAIN-CONTAINING PROTEIN 2A"/>
    <property type="match status" value="1"/>
</dbReference>
<dbReference type="InterPro" id="IPR001194">
    <property type="entry name" value="cDENN_dom"/>
</dbReference>
<dbReference type="EMBL" id="AAPE02029148">
    <property type="status" value="NOT_ANNOTATED_CDS"/>
    <property type="molecule type" value="Genomic_DNA"/>
</dbReference>
<dbReference type="Gene3D" id="3.30.450.200">
    <property type="match status" value="1"/>
</dbReference>
<reference evidence="4" key="2">
    <citation type="submission" date="2025-08" db="UniProtKB">
        <authorList>
            <consortium name="Ensembl"/>
        </authorList>
    </citation>
    <scope>IDENTIFICATION</scope>
</reference>
<dbReference type="STRING" id="59463.ENSMLUP00000005538"/>
<dbReference type="InParanoid" id="G1P662"/>
<reference evidence="4 5" key="1">
    <citation type="journal article" date="2011" name="Nature">
        <title>A high-resolution map of human evolutionary constraint using 29 mammals.</title>
        <authorList>
            <person name="Lindblad-Toh K."/>
            <person name="Garber M."/>
            <person name="Zuk O."/>
            <person name="Lin M.F."/>
            <person name="Parker B.J."/>
            <person name="Washietl S."/>
            <person name="Kheradpour P."/>
            <person name="Ernst J."/>
            <person name="Jordan G."/>
            <person name="Mauceli E."/>
            <person name="Ward L.D."/>
            <person name="Lowe C.B."/>
            <person name="Holloway A.K."/>
            <person name="Clamp M."/>
            <person name="Gnerre S."/>
            <person name="Alfoldi J."/>
            <person name="Beal K."/>
            <person name="Chang J."/>
            <person name="Clawson H."/>
            <person name="Cuff J."/>
            <person name="Di Palma F."/>
            <person name="Fitzgerald S."/>
            <person name="Flicek P."/>
            <person name="Guttman M."/>
            <person name="Hubisz M.J."/>
            <person name="Jaffe D.B."/>
            <person name="Jungreis I."/>
            <person name="Kent W.J."/>
            <person name="Kostka D."/>
            <person name="Lara M."/>
            <person name="Martins A.L."/>
            <person name="Massingham T."/>
            <person name="Moltke I."/>
            <person name="Raney B.J."/>
            <person name="Rasmussen M.D."/>
            <person name="Robinson J."/>
            <person name="Stark A."/>
            <person name="Vilella A.J."/>
            <person name="Wen J."/>
            <person name="Xie X."/>
            <person name="Zody M.C."/>
            <person name="Baldwin J."/>
            <person name="Bloom T."/>
            <person name="Chin C.W."/>
            <person name="Heiman D."/>
            <person name="Nicol R."/>
            <person name="Nusbaum C."/>
            <person name="Young S."/>
            <person name="Wilkinson J."/>
            <person name="Worley K.C."/>
            <person name="Kovar C.L."/>
            <person name="Muzny D.M."/>
            <person name="Gibbs R.A."/>
            <person name="Cree A."/>
            <person name="Dihn H.H."/>
            <person name="Fowler G."/>
            <person name="Jhangiani S."/>
            <person name="Joshi V."/>
            <person name="Lee S."/>
            <person name="Lewis L.R."/>
            <person name="Nazareth L.V."/>
            <person name="Okwuonu G."/>
            <person name="Santibanez J."/>
            <person name="Warren W.C."/>
            <person name="Mardis E.R."/>
            <person name="Weinstock G.M."/>
            <person name="Wilson R.K."/>
            <person name="Delehaunty K."/>
            <person name="Dooling D."/>
            <person name="Fronik C."/>
            <person name="Fulton L."/>
            <person name="Fulton B."/>
            <person name="Graves T."/>
            <person name="Minx P."/>
            <person name="Sodergren E."/>
            <person name="Birney E."/>
            <person name="Margulies E.H."/>
            <person name="Herrero J."/>
            <person name="Green E.D."/>
            <person name="Haussler D."/>
            <person name="Siepel A."/>
            <person name="Goldman N."/>
            <person name="Pollard K.S."/>
            <person name="Pedersen J.S."/>
            <person name="Lander E.S."/>
            <person name="Kellis M."/>
        </authorList>
    </citation>
    <scope>NUCLEOTIDE SEQUENCE [LARGE SCALE GENOMIC DNA]</scope>
</reference>
<evidence type="ECO:0000313" key="4">
    <source>
        <dbReference type="Ensembl" id="ENSMLUP00000005538.2"/>
    </source>
</evidence>
<dbReference type="EMBL" id="AAPE02029147">
    <property type="status" value="NOT_ANNOTATED_CDS"/>
    <property type="molecule type" value="Genomic_DNA"/>
</dbReference>
<dbReference type="HOGENOM" id="CLU_008960_1_1_1"/>
<dbReference type="InterPro" id="IPR005112">
    <property type="entry name" value="dDENN_dom"/>
</dbReference>
<dbReference type="PROSITE" id="PS50211">
    <property type="entry name" value="DENN"/>
    <property type="match status" value="1"/>
</dbReference>
<dbReference type="SMART" id="SM00800">
    <property type="entry name" value="uDENN"/>
    <property type="match status" value="1"/>
</dbReference>
<dbReference type="Pfam" id="PF03455">
    <property type="entry name" value="dDENN"/>
    <property type="match status" value="1"/>
</dbReference>
<dbReference type="GO" id="GO:0042147">
    <property type="term" value="P:retrograde transport, endosome to Golgi"/>
    <property type="evidence" value="ECO:0007669"/>
    <property type="project" value="Ensembl"/>
</dbReference>
<dbReference type="AlphaFoldDB" id="G1P662"/>
<accession>G1P662</accession>
<dbReference type="SMART" id="SM00799">
    <property type="entry name" value="DENN"/>
    <property type="match status" value="1"/>
</dbReference>
<dbReference type="InterPro" id="IPR043153">
    <property type="entry name" value="DENN_C"/>
</dbReference>
<reference evidence="4" key="3">
    <citation type="submission" date="2025-09" db="UniProtKB">
        <authorList>
            <consortium name="Ensembl"/>
        </authorList>
    </citation>
    <scope>IDENTIFICATION</scope>
</reference>
<feature type="region of interest" description="Disordered" evidence="2">
    <location>
        <begin position="443"/>
        <end position="481"/>
    </location>
</feature>
<dbReference type="Gene3D" id="3.40.50.11500">
    <property type="match status" value="1"/>
</dbReference>
<feature type="domain" description="UDENN" evidence="3">
    <location>
        <begin position="574"/>
        <end position="980"/>
    </location>
</feature>
<dbReference type="GO" id="GO:0005085">
    <property type="term" value="F:guanyl-nucleotide exchange factor activity"/>
    <property type="evidence" value="ECO:0007669"/>
    <property type="project" value="UniProtKB-KW"/>
</dbReference>
<protein>
    <submittedName>
        <fullName evidence="4">DENN domain containing 2A</fullName>
    </submittedName>
</protein>
<feature type="region of interest" description="Disordered" evidence="2">
    <location>
        <begin position="65"/>
        <end position="86"/>
    </location>
</feature>
<dbReference type="Ensembl" id="ENSMLUT00000006063.2">
    <property type="protein sequence ID" value="ENSMLUP00000005538.2"/>
    <property type="gene ID" value="ENSMLUG00000006056.2"/>
</dbReference>
<keyword evidence="1" id="KW-0344">Guanine-nucleotide releasing factor</keyword>
<proteinExistence type="predicted"/>
<dbReference type="InterPro" id="IPR037516">
    <property type="entry name" value="Tripartite_DENN"/>
</dbReference>
<feature type="compositionally biased region" description="Basic and acidic residues" evidence="2">
    <location>
        <begin position="65"/>
        <end position="74"/>
    </location>
</feature>
<evidence type="ECO:0000256" key="1">
    <source>
        <dbReference type="ARBA" id="ARBA00022658"/>
    </source>
</evidence>
<dbReference type="SMART" id="SM00801">
    <property type="entry name" value="dDENN"/>
    <property type="match status" value="1"/>
</dbReference>
<organism evidence="4 5">
    <name type="scientific">Myotis lucifugus</name>
    <name type="common">Little brown bat</name>
    <dbReference type="NCBI Taxonomy" id="59463"/>
    <lineage>
        <taxon>Eukaryota</taxon>
        <taxon>Metazoa</taxon>
        <taxon>Chordata</taxon>
        <taxon>Craniata</taxon>
        <taxon>Vertebrata</taxon>
        <taxon>Euteleostomi</taxon>
        <taxon>Mammalia</taxon>
        <taxon>Eutheria</taxon>
        <taxon>Laurasiatheria</taxon>
        <taxon>Chiroptera</taxon>
        <taxon>Yangochiroptera</taxon>
        <taxon>Vespertilionidae</taxon>
        <taxon>Myotis</taxon>
    </lineage>
</organism>
<dbReference type="GO" id="GO:0005829">
    <property type="term" value="C:cytosol"/>
    <property type="evidence" value="ECO:0007669"/>
    <property type="project" value="GOC"/>
</dbReference>
<dbReference type="OMA" id="CPAYVPL"/>
<sequence>KLKLRVDCFQQNMFNSNMIISDPASGLNAKEASKAGRRQLSGVQNLCPPARGRAGHKSLSIKDKISEWEGKRELPTPAPGRKADGQEDYLTSCVTDRRCDDGVMTQFTAAENGTRPERESKENERNKEVVEVVGQNAERRLDLSQPARELSPSMGKGLELRLSKQRFQNDSLSVLVQVKKLEQALKDGVAGLDLQLPGTCYSPHCVPDKEGPSLTGNRGCGSGSEFRSHHVDLEARQPTPEVAEERRGSYGKACDQSLESVYRGSSSKHFINPLPKPRRTFMHDGEGDKDGSPGISFRKDRRNLPPLPTLPPPPLPSSPPPPSVNRRLWNGRPKPSADHRKSYEFEDLLQSSSENSRVDWYAQTKLGLTCTLSEENVYEDILDLPMKENPYEDIDLHGRCLGKKCALNFPGSSASSVSDTSTKQLLSKPAFFRQNSDRRNFKLLDTRKLSRDGMGSPSRISPPSTPSSPDDTFFNLGDLPNGRKKRKIPKLVLRINAIYEARRGKKRVKRLSQSTESNSGKVTDENSESDSDTEEKLKAHSRRLVNVKSRLKQPPRYSSLDRELIEYQERQLFEYFVVVSLHKKQAGASYVPELTQQFPLKLERSFKFMREAEDQLKAIPQFCFPDAKDWTPVQQFTSETFSFVLTGEDGGRRFGYCRRLLPGGKGKRLPEVYCIVSRLGCFSLFSKILDEVEKRRGISPALVQPLMRSVMEAPFPALGKTIIVKNFLPGTGTEVIELCRPLDSRLEHVDFESLFSSLSIRHLLCVFASLLLERRVIFIADKLRMRCQRCSLVLSSLMSPRGLGSFQLQLLPAPRSLSLCSLQTFALGGLPSAALPLLHPADARLQVLVVDLVNNRFLRQMDDEDSILPRKLQVALEHILEQRNDLASDQDEGPPDCKHGPESSPLNQVVSEAFVRFFVEIVGHYSLFLTVGDREERTLQREAFRKAVSSKSLRRFLEVFMETQMFRGFIQERELRRQDAKGLFEVRAQEYLETLPSGEHSGVNKFLKGLGNKMKFLHKK</sequence>
<dbReference type="GO" id="GO:0015629">
    <property type="term" value="C:actin cytoskeleton"/>
    <property type="evidence" value="ECO:0007669"/>
    <property type="project" value="Ensembl"/>
</dbReference>
<dbReference type="InterPro" id="IPR051942">
    <property type="entry name" value="DENN_domain_containing_2"/>
</dbReference>